<evidence type="ECO:0000256" key="1">
    <source>
        <dbReference type="SAM" id="MobiDB-lite"/>
    </source>
</evidence>
<proteinExistence type="predicted"/>
<keyword evidence="3" id="KW-1185">Reference proteome</keyword>
<sequence>MVQGPVGDMSTVLSTTRLSKQEEAKKEMPSVLCPSPAREPGYLVAAGLPFSKQPSVVTSLSAEPDSSLVSTSFQSVPCAQGPQPPCPYGPGCALSALQHGFCVATKQRIVCDF</sequence>
<dbReference type="EMBL" id="OX459955">
    <property type="protein sequence ID" value="CAI9159412.1"/>
    <property type="molecule type" value="Genomic_DNA"/>
</dbReference>
<protein>
    <submittedName>
        <fullName evidence="2">Uncharacterized protein</fullName>
    </submittedName>
</protein>
<dbReference type="Proteomes" id="UP001176941">
    <property type="component" value="Chromosome 19"/>
</dbReference>
<evidence type="ECO:0000313" key="3">
    <source>
        <dbReference type="Proteomes" id="UP001176941"/>
    </source>
</evidence>
<evidence type="ECO:0000313" key="2">
    <source>
        <dbReference type="EMBL" id="CAI9159412.1"/>
    </source>
</evidence>
<reference evidence="2" key="1">
    <citation type="submission" date="2023-04" db="EMBL/GenBank/DDBJ databases">
        <authorList>
            <consortium name="ELIXIR-Norway"/>
        </authorList>
    </citation>
    <scope>NUCLEOTIDE SEQUENCE [LARGE SCALE GENOMIC DNA]</scope>
</reference>
<feature type="region of interest" description="Disordered" evidence="1">
    <location>
        <begin position="1"/>
        <end position="31"/>
    </location>
</feature>
<feature type="compositionally biased region" description="Basic and acidic residues" evidence="1">
    <location>
        <begin position="19"/>
        <end position="28"/>
    </location>
</feature>
<name>A0ABN8YCY7_RANTA</name>
<gene>
    <name evidence="2" type="ORF">MRATA1EN1_LOCUS8374</name>
</gene>
<accession>A0ABN8YCY7</accession>
<organism evidence="2 3">
    <name type="scientific">Rangifer tarandus platyrhynchus</name>
    <name type="common">Svalbard reindeer</name>
    <dbReference type="NCBI Taxonomy" id="3082113"/>
    <lineage>
        <taxon>Eukaryota</taxon>
        <taxon>Metazoa</taxon>
        <taxon>Chordata</taxon>
        <taxon>Craniata</taxon>
        <taxon>Vertebrata</taxon>
        <taxon>Euteleostomi</taxon>
        <taxon>Mammalia</taxon>
        <taxon>Eutheria</taxon>
        <taxon>Laurasiatheria</taxon>
        <taxon>Artiodactyla</taxon>
        <taxon>Ruminantia</taxon>
        <taxon>Pecora</taxon>
        <taxon>Cervidae</taxon>
        <taxon>Odocoileinae</taxon>
        <taxon>Rangifer</taxon>
    </lineage>
</organism>